<sequence>MDERMKMLSMNFMEEENADTFAERAESYYQKRPQLLSLLQDLYMGYQTLADRYCQTLAKHHHIRRLSSQISYIDNDYLFAEDYDTIHDGTMESDVESSLSFQPMKESASAYASANATANANVNDEIVAELVMKTVEYEIMAHEIGVMEGQFGESSRKMELQKSLLEVLESERLILLTENARLGYRVAALAEENEGLAAEAALMKRKAGELARCVLKMRDDHRVCMLSRKIEDLQAQIYGLEKRNKDYCDRLVDKNNKNPVVKEGNGQSGCRGGGRMSVVMKGDQKGVCRGKCTVIRKRVFGKRAEASQISLQWCRELVV</sequence>
<protein>
    <submittedName>
        <fullName evidence="4">Protein Networked (NET), actin-binding (NAB) domain</fullName>
    </submittedName>
</protein>
<dbReference type="InterPro" id="IPR011684">
    <property type="entry name" value="NAB"/>
</dbReference>
<dbReference type="GO" id="GO:0003779">
    <property type="term" value="F:actin binding"/>
    <property type="evidence" value="ECO:0007669"/>
    <property type="project" value="InterPro"/>
</dbReference>
<comment type="similarity">
    <text evidence="2">Belongs to the NET family.</text>
</comment>
<comment type="caution">
    <text evidence="4">The sequence shown here is derived from an EMBL/GenBank/DDBJ whole genome shotgun (WGS) entry which is preliminary data.</text>
</comment>
<dbReference type="AlphaFoldDB" id="A0AAN8V0B1"/>
<organism evidence="4 5">
    <name type="scientific">Dillenia turbinata</name>
    <dbReference type="NCBI Taxonomy" id="194707"/>
    <lineage>
        <taxon>Eukaryota</taxon>
        <taxon>Viridiplantae</taxon>
        <taxon>Streptophyta</taxon>
        <taxon>Embryophyta</taxon>
        <taxon>Tracheophyta</taxon>
        <taxon>Spermatophyta</taxon>
        <taxon>Magnoliopsida</taxon>
        <taxon>eudicotyledons</taxon>
        <taxon>Gunneridae</taxon>
        <taxon>Pentapetalae</taxon>
        <taxon>Dilleniales</taxon>
        <taxon>Dilleniaceae</taxon>
        <taxon>Dillenia</taxon>
    </lineage>
</organism>
<evidence type="ECO:0000256" key="1">
    <source>
        <dbReference type="ARBA" id="ARBA00023054"/>
    </source>
</evidence>
<proteinExistence type="inferred from homology"/>
<dbReference type="Pfam" id="PF07765">
    <property type="entry name" value="KIP1"/>
    <property type="match status" value="1"/>
</dbReference>
<dbReference type="InterPro" id="IPR051861">
    <property type="entry name" value="NET_actin-binding_domain"/>
</dbReference>
<reference evidence="4 5" key="1">
    <citation type="submission" date="2023-12" db="EMBL/GenBank/DDBJ databases">
        <title>A high-quality genome assembly for Dillenia turbinata (Dilleniales).</title>
        <authorList>
            <person name="Chanderbali A."/>
        </authorList>
    </citation>
    <scope>NUCLEOTIDE SEQUENCE [LARGE SCALE GENOMIC DNA]</scope>
    <source>
        <strain evidence="4">LSX21</strain>
        <tissue evidence="4">Leaf</tissue>
    </source>
</reference>
<feature type="domain" description="NAB" evidence="3">
    <location>
        <begin position="1"/>
        <end position="60"/>
    </location>
</feature>
<evidence type="ECO:0000259" key="3">
    <source>
        <dbReference type="PROSITE" id="PS51774"/>
    </source>
</evidence>
<dbReference type="PANTHER" id="PTHR32258:SF26">
    <property type="entry name" value="KINASE INTERACTING (KIP1-LIKE) FAMILY PROTEIN"/>
    <property type="match status" value="1"/>
</dbReference>
<keyword evidence="5" id="KW-1185">Reference proteome</keyword>
<evidence type="ECO:0000313" key="5">
    <source>
        <dbReference type="Proteomes" id="UP001370490"/>
    </source>
</evidence>
<evidence type="ECO:0000313" key="4">
    <source>
        <dbReference type="EMBL" id="KAK6921336.1"/>
    </source>
</evidence>
<accession>A0AAN8V0B1</accession>
<name>A0AAN8V0B1_9MAGN</name>
<dbReference type="PROSITE" id="PS51774">
    <property type="entry name" value="NAB"/>
    <property type="match status" value="1"/>
</dbReference>
<dbReference type="Proteomes" id="UP001370490">
    <property type="component" value="Unassembled WGS sequence"/>
</dbReference>
<gene>
    <name evidence="4" type="ORF">RJ641_015014</name>
</gene>
<dbReference type="PANTHER" id="PTHR32258">
    <property type="entry name" value="PROTEIN NETWORKED 4A"/>
    <property type="match status" value="1"/>
</dbReference>
<keyword evidence="1" id="KW-0175">Coiled coil</keyword>
<evidence type="ECO:0000256" key="2">
    <source>
        <dbReference type="ARBA" id="ARBA00038006"/>
    </source>
</evidence>
<dbReference type="EMBL" id="JBAMMX010000020">
    <property type="protein sequence ID" value="KAK6921336.1"/>
    <property type="molecule type" value="Genomic_DNA"/>
</dbReference>